<dbReference type="GO" id="GO:0009011">
    <property type="term" value="F:alpha-1,4-glucan glucosyltransferase (ADP-glucose donor) activity"/>
    <property type="evidence" value="ECO:0007669"/>
    <property type="project" value="UniProtKB-UniRule"/>
</dbReference>
<feature type="domain" description="Starch synthase catalytic" evidence="13">
    <location>
        <begin position="3"/>
        <end position="238"/>
    </location>
</feature>
<dbReference type="InterPro" id="IPR013534">
    <property type="entry name" value="Starch_synth_cat_dom"/>
</dbReference>
<evidence type="ECO:0000259" key="13">
    <source>
        <dbReference type="Pfam" id="PF08323"/>
    </source>
</evidence>
<dbReference type="eggNOG" id="COG0297">
    <property type="taxonomic scope" value="Bacteria"/>
</dbReference>
<reference evidence="14 15" key="1">
    <citation type="journal article" date="2012" name="J. Bacteriol.">
        <title>Complete genome sequences of Methylophaga sp. strain JAM1 and Methylophaga sp. strain JAM7.</title>
        <authorList>
            <person name="Villeneuve C."/>
            <person name="Martineau C."/>
            <person name="Mauffrey F."/>
            <person name="Villemur R."/>
        </authorList>
    </citation>
    <scope>NUCLEOTIDE SEQUENCE [LARGE SCALE GENOMIC DNA]</scope>
    <source>
        <strain evidence="14 15">JAM1</strain>
    </source>
</reference>
<dbReference type="NCBIfam" id="TIGR02095">
    <property type="entry name" value="glgA"/>
    <property type="match status" value="1"/>
</dbReference>
<comment type="catalytic activity">
    <reaction evidence="1 11">
        <text>[(1-&gt;4)-alpha-D-glucosyl](n) + ADP-alpha-D-glucose = [(1-&gt;4)-alpha-D-glucosyl](n+1) + ADP + H(+)</text>
        <dbReference type="Rhea" id="RHEA:18189"/>
        <dbReference type="Rhea" id="RHEA-COMP:9584"/>
        <dbReference type="Rhea" id="RHEA-COMP:9587"/>
        <dbReference type="ChEBI" id="CHEBI:15378"/>
        <dbReference type="ChEBI" id="CHEBI:15444"/>
        <dbReference type="ChEBI" id="CHEBI:57498"/>
        <dbReference type="ChEBI" id="CHEBI:456216"/>
        <dbReference type="EC" id="2.4.1.21"/>
    </reaction>
</comment>
<dbReference type="NCBIfam" id="NF001899">
    <property type="entry name" value="PRK00654.1-2"/>
    <property type="match status" value="1"/>
</dbReference>
<dbReference type="UniPathway" id="UPA00164"/>
<dbReference type="Proteomes" id="UP000009144">
    <property type="component" value="Chromosome"/>
</dbReference>
<keyword evidence="9 11" id="KW-0320">Glycogen biosynthesis</keyword>
<keyword evidence="7 11" id="KW-0328">Glycosyltransferase</keyword>
<evidence type="ECO:0000256" key="3">
    <source>
        <dbReference type="ARBA" id="ARBA00004964"/>
    </source>
</evidence>
<proteinExistence type="inferred from homology"/>
<evidence type="ECO:0000256" key="5">
    <source>
        <dbReference type="ARBA" id="ARBA00012588"/>
    </source>
</evidence>
<dbReference type="Pfam" id="PF08323">
    <property type="entry name" value="Glyco_transf_5"/>
    <property type="match status" value="1"/>
</dbReference>
<dbReference type="InterPro" id="IPR001296">
    <property type="entry name" value="Glyco_trans_1"/>
</dbReference>
<evidence type="ECO:0000256" key="4">
    <source>
        <dbReference type="ARBA" id="ARBA00010281"/>
    </source>
</evidence>
<dbReference type="PANTHER" id="PTHR45825:SF11">
    <property type="entry name" value="ALPHA AMYLASE DOMAIN-CONTAINING PROTEIN"/>
    <property type="match status" value="1"/>
</dbReference>
<evidence type="ECO:0000256" key="8">
    <source>
        <dbReference type="ARBA" id="ARBA00022679"/>
    </source>
</evidence>
<dbReference type="GO" id="GO:0005978">
    <property type="term" value="P:glycogen biosynthetic process"/>
    <property type="evidence" value="ECO:0007669"/>
    <property type="project" value="UniProtKB-UniRule"/>
</dbReference>
<dbReference type="PATRIC" id="fig|754476.3.peg.2876"/>
<sequence length="488" mass="54764">MRKILFASSEVHPLIKTGGLADVSASLPLALSQMQQDIRIIMPAYRATLQQLGECPLIATVKLEGYHQPIHLLQAQLPESDVAVLLVDSPEHFDRDGGPYCDTQGGDWADNAARFALFCRAVVAVATNQAGLDWQPDVVHCNDWQTGLIPALLSLEKPRPATVFTIHNMAYQGVFSREVFEMLDLPEALWQIEGIEFYGMMSFMKGGLVYADHITSVSPTYAQEICHYEYGYGLEGLLALRSEQSRLSGIVNGIDTQEWNPQTDKFISHHYSIKNLRPKSLNKKALQQHFFLPESAETLMFGMISRLVSQKGVDLTIDAIHRLLAEGKDIQLVCLGSGEAGFEQDLRVLRARFPDRVGIQFGYDEALAHKIEAGVDAFLMPSRFEPCGLNQMYSLRYGTLPVVRNTGGLADTVVDASEENRKQMLATGFKFTKPTVKDLYDTLLKVNELFSHPRLWRRMMLTAMVQDFSWINSAQAYLHLYQQLVDNS</sequence>
<reference evidence="14 15" key="2">
    <citation type="journal article" date="2013" name="Int. J. Syst. Evol. Microbiol.">
        <title>Methylophaga nitratireducenticrescens sp. nov. and Methylophaga frappieri sp. nov., isolated from the biofilm of the methanol-fed denitrification system treating the seawater at the Montreal Biodome.</title>
        <authorList>
            <person name="Villeneuve C."/>
            <person name="Martineau C."/>
            <person name="Mauffrey F."/>
            <person name="Villemur R."/>
        </authorList>
    </citation>
    <scope>NUCLEOTIDE SEQUENCE [LARGE SCALE GENOMIC DNA]</scope>
    <source>
        <strain evidence="14 15">JAM1</strain>
    </source>
</reference>
<dbReference type="EMBL" id="CP003390">
    <property type="protein sequence ID" value="AFI85707.1"/>
    <property type="molecule type" value="Genomic_DNA"/>
</dbReference>
<dbReference type="SUPFAM" id="SSF53756">
    <property type="entry name" value="UDP-Glycosyltransferase/glycogen phosphorylase"/>
    <property type="match status" value="1"/>
</dbReference>
<protein>
    <recommendedName>
        <fullName evidence="6 11">Glycogen synthase</fullName>
        <ecNumber evidence="5 11">2.4.1.21</ecNumber>
    </recommendedName>
    <alternativeName>
        <fullName evidence="10 11">Starch [bacterial glycogen] synthase</fullName>
    </alternativeName>
</protein>
<name>I1XMT8_METNJ</name>
<evidence type="ECO:0000259" key="12">
    <source>
        <dbReference type="Pfam" id="PF00534"/>
    </source>
</evidence>
<dbReference type="Pfam" id="PF00534">
    <property type="entry name" value="Glycos_transf_1"/>
    <property type="match status" value="1"/>
</dbReference>
<dbReference type="CDD" id="cd03791">
    <property type="entry name" value="GT5_Glycogen_synthase_DULL1-like"/>
    <property type="match status" value="1"/>
</dbReference>
<evidence type="ECO:0000256" key="10">
    <source>
        <dbReference type="ARBA" id="ARBA00031722"/>
    </source>
</evidence>
<keyword evidence="15" id="KW-1185">Reference proteome</keyword>
<evidence type="ECO:0000256" key="7">
    <source>
        <dbReference type="ARBA" id="ARBA00022676"/>
    </source>
</evidence>
<dbReference type="PANTHER" id="PTHR45825">
    <property type="entry name" value="GRANULE-BOUND STARCH SYNTHASE 1, CHLOROPLASTIC/AMYLOPLASTIC"/>
    <property type="match status" value="1"/>
</dbReference>
<dbReference type="EC" id="2.4.1.21" evidence="5 11"/>
<evidence type="ECO:0000313" key="15">
    <source>
        <dbReference type="Proteomes" id="UP000009144"/>
    </source>
</evidence>
<feature type="binding site" evidence="11">
    <location>
        <position position="16"/>
    </location>
    <ligand>
        <name>ADP-alpha-D-glucose</name>
        <dbReference type="ChEBI" id="CHEBI:57498"/>
    </ligand>
</feature>
<dbReference type="GO" id="GO:0004373">
    <property type="term" value="F:alpha-1,4-glucan glucosyltransferase (UDP-glucose donor) activity"/>
    <property type="evidence" value="ECO:0007669"/>
    <property type="project" value="InterPro"/>
</dbReference>
<dbReference type="STRING" id="754476.Q7A_2930"/>
<dbReference type="KEGG" id="mej:Q7A_2930"/>
<dbReference type="HOGENOM" id="CLU_009583_18_4_6"/>
<evidence type="ECO:0000256" key="2">
    <source>
        <dbReference type="ARBA" id="ARBA00002764"/>
    </source>
</evidence>
<dbReference type="Gene3D" id="3.40.50.2000">
    <property type="entry name" value="Glycogen Phosphorylase B"/>
    <property type="match status" value="2"/>
</dbReference>
<gene>
    <name evidence="11" type="primary">glgA</name>
    <name evidence="14" type="ordered locus">Q7A_2930</name>
</gene>
<keyword evidence="8 11" id="KW-0808">Transferase</keyword>
<comment type="similarity">
    <text evidence="4 11">Belongs to the glycosyltransferase 1 family. Bacterial/plant glycogen synthase subfamily.</text>
</comment>
<accession>I1XMT8</accession>
<evidence type="ECO:0000256" key="9">
    <source>
        <dbReference type="ARBA" id="ARBA00023056"/>
    </source>
</evidence>
<dbReference type="InterPro" id="IPR011835">
    <property type="entry name" value="GS/SS"/>
</dbReference>
<dbReference type="RefSeq" id="WP_014708068.1">
    <property type="nucleotide sequence ID" value="NC_017857.3"/>
</dbReference>
<evidence type="ECO:0000256" key="6">
    <source>
        <dbReference type="ARBA" id="ARBA00019935"/>
    </source>
</evidence>
<dbReference type="AlphaFoldDB" id="I1XMT8"/>
<comment type="pathway">
    <text evidence="3 11">Glycan biosynthesis; glycogen biosynthesis.</text>
</comment>
<comment type="function">
    <text evidence="2 11">Synthesizes alpha-1,4-glucan chains using ADP-glucose.</text>
</comment>
<feature type="domain" description="Glycosyl transferase family 1" evidence="12">
    <location>
        <begin position="292"/>
        <end position="446"/>
    </location>
</feature>
<evidence type="ECO:0000256" key="11">
    <source>
        <dbReference type="HAMAP-Rule" id="MF_00484"/>
    </source>
</evidence>
<evidence type="ECO:0000313" key="14">
    <source>
        <dbReference type="EMBL" id="AFI85707.1"/>
    </source>
</evidence>
<organism evidence="14 15">
    <name type="scientific">Methylophaga nitratireducenticrescens</name>
    <dbReference type="NCBI Taxonomy" id="754476"/>
    <lineage>
        <taxon>Bacteria</taxon>
        <taxon>Pseudomonadati</taxon>
        <taxon>Pseudomonadota</taxon>
        <taxon>Gammaproteobacteria</taxon>
        <taxon>Thiotrichales</taxon>
        <taxon>Piscirickettsiaceae</taxon>
        <taxon>Methylophaga</taxon>
    </lineage>
</organism>
<dbReference type="HAMAP" id="MF_00484">
    <property type="entry name" value="Glycogen_synth"/>
    <property type="match status" value="1"/>
</dbReference>
<evidence type="ECO:0000256" key="1">
    <source>
        <dbReference type="ARBA" id="ARBA00001478"/>
    </source>
</evidence>